<reference evidence="2 3" key="1">
    <citation type="submission" date="2023-03" db="EMBL/GenBank/DDBJ databases">
        <title>Paludisphaera mucosa sp. nov. a novel planctomycete from northern fen.</title>
        <authorList>
            <person name="Ivanova A."/>
        </authorList>
    </citation>
    <scope>NUCLEOTIDE SEQUENCE [LARGE SCALE GENOMIC DNA]</scope>
    <source>
        <strain evidence="2 3">Pla2</strain>
    </source>
</reference>
<keyword evidence="2" id="KW-0547">Nucleotide-binding</keyword>
<dbReference type="Proteomes" id="UP001216907">
    <property type="component" value="Unassembled WGS sequence"/>
</dbReference>
<gene>
    <name evidence="2" type="ORF">PZE19_27780</name>
</gene>
<dbReference type="Gene3D" id="3.40.50.300">
    <property type="entry name" value="P-loop containing nucleotide triphosphate hydrolases"/>
    <property type="match status" value="1"/>
</dbReference>
<dbReference type="SUPFAM" id="SSF52540">
    <property type="entry name" value="P-loop containing nucleoside triphosphate hydrolases"/>
    <property type="match status" value="1"/>
</dbReference>
<name>A0ABT6FJ25_9BACT</name>
<comment type="caution">
    <text evidence="2">The sequence shown here is derived from an EMBL/GenBank/DDBJ whole genome shotgun (WGS) entry which is preliminary data.</text>
</comment>
<feature type="domain" description="IstB-like ATP-binding" evidence="1">
    <location>
        <begin position="14"/>
        <end position="110"/>
    </location>
</feature>
<dbReference type="InterPro" id="IPR027417">
    <property type="entry name" value="P-loop_NTPase"/>
</dbReference>
<dbReference type="EMBL" id="JARRAG010000002">
    <property type="protein sequence ID" value="MDG3007581.1"/>
    <property type="molecule type" value="Genomic_DNA"/>
</dbReference>
<protein>
    <submittedName>
        <fullName evidence="2">ATP-binding protein</fullName>
    </submittedName>
</protein>
<evidence type="ECO:0000259" key="1">
    <source>
        <dbReference type="Pfam" id="PF01695"/>
    </source>
</evidence>
<keyword evidence="2" id="KW-0067">ATP-binding</keyword>
<keyword evidence="3" id="KW-1185">Reference proteome</keyword>
<organism evidence="2 3">
    <name type="scientific">Paludisphaera mucosa</name>
    <dbReference type="NCBI Taxonomy" id="3030827"/>
    <lineage>
        <taxon>Bacteria</taxon>
        <taxon>Pseudomonadati</taxon>
        <taxon>Planctomycetota</taxon>
        <taxon>Planctomycetia</taxon>
        <taxon>Isosphaerales</taxon>
        <taxon>Isosphaeraceae</taxon>
        <taxon>Paludisphaera</taxon>
    </lineage>
</organism>
<evidence type="ECO:0000313" key="3">
    <source>
        <dbReference type="Proteomes" id="UP001216907"/>
    </source>
</evidence>
<proteinExistence type="predicted"/>
<evidence type="ECO:0000313" key="2">
    <source>
        <dbReference type="EMBL" id="MDG3007581.1"/>
    </source>
</evidence>
<dbReference type="RefSeq" id="WP_277863858.1">
    <property type="nucleotide sequence ID" value="NZ_JARRAG010000002.1"/>
</dbReference>
<dbReference type="Pfam" id="PF01695">
    <property type="entry name" value="IstB_IS21"/>
    <property type="match status" value="1"/>
</dbReference>
<dbReference type="GO" id="GO:0005524">
    <property type="term" value="F:ATP binding"/>
    <property type="evidence" value="ECO:0007669"/>
    <property type="project" value="UniProtKB-KW"/>
</dbReference>
<dbReference type="InterPro" id="IPR002611">
    <property type="entry name" value="IstB_ATP-bd"/>
</dbReference>
<sequence>MLSPGLPAPALRARLLEREGRADRLLLKVARCPTLKTFEGFDFAAVPRLMVLEPLRCDYLDRRENFLLVGGPGAGKTHLATVLGVEACGRGGRVRFHRATELANQLLESREERHLGG</sequence>
<accession>A0ABT6FJ25</accession>